<organism evidence="3 4">
    <name type="scientific">Paenibacillus arenosi</name>
    <dbReference type="NCBI Taxonomy" id="2774142"/>
    <lineage>
        <taxon>Bacteria</taxon>
        <taxon>Bacillati</taxon>
        <taxon>Bacillota</taxon>
        <taxon>Bacilli</taxon>
        <taxon>Bacillales</taxon>
        <taxon>Paenibacillaceae</taxon>
        <taxon>Paenibacillus</taxon>
    </lineage>
</organism>
<dbReference type="InterPro" id="IPR001296">
    <property type="entry name" value="Glyco_trans_1"/>
</dbReference>
<dbReference type="RefSeq" id="WP_192024725.1">
    <property type="nucleotide sequence ID" value="NZ_JACYTN010000004.1"/>
</dbReference>
<dbReference type="InterPro" id="IPR028098">
    <property type="entry name" value="Glyco_trans_4-like_N"/>
</dbReference>
<evidence type="ECO:0000313" key="3">
    <source>
        <dbReference type="EMBL" id="MBD8498333.1"/>
    </source>
</evidence>
<evidence type="ECO:0000259" key="2">
    <source>
        <dbReference type="Pfam" id="PF13439"/>
    </source>
</evidence>
<accession>A0ABR9AW67</accession>
<comment type="caution">
    <text evidence="3">The sequence shown here is derived from an EMBL/GenBank/DDBJ whole genome shotgun (WGS) entry which is preliminary data.</text>
</comment>
<keyword evidence="4" id="KW-1185">Reference proteome</keyword>
<dbReference type="Gene3D" id="3.40.50.2000">
    <property type="entry name" value="Glycogen Phosphorylase B"/>
    <property type="match status" value="2"/>
</dbReference>
<dbReference type="CDD" id="cd03811">
    <property type="entry name" value="GT4_GT28_WabH-like"/>
    <property type="match status" value="1"/>
</dbReference>
<dbReference type="Pfam" id="PF00534">
    <property type="entry name" value="Glycos_transf_1"/>
    <property type="match status" value="1"/>
</dbReference>
<feature type="domain" description="Glycosyl transferase family 1" evidence="1">
    <location>
        <begin position="223"/>
        <end position="364"/>
    </location>
</feature>
<dbReference type="PANTHER" id="PTHR12526">
    <property type="entry name" value="GLYCOSYLTRANSFERASE"/>
    <property type="match status" value="1"/>
</dbReference>
<evidence type="ECO:0000313" key="4">
    <source>
        <dbReference type="Proteomes" id="UP000634529"/>
    </source>
</evidence>
<proteinExistence type="predicted"/>
<gene>
    <name evidence="3" type="ORF">IFO66_08410</name>
</gene>
<evidence type="ECO:0000259" key="1">
    <source>
        <dbReference type="Pfam" id="PF00534"/>
    </source>
</evidence>
<reference evidence="3 4" key="1">
    <citation type="submission" date="2020-09" db="EMBL/GenBank/DDBJ databases">
        <title>Paenibacillus sp. CAU 1523 isolated from sand of Haeundae Beach.</title>
        <authorList>
            <person name="Kim W."/>
        </authorList>
    </citation>
    <scope>NUCLEOTIDE SEQUENCE [LARGE SCALE GENOMIC DNA]</scope>
    <source>
        <strain evidence="3 4">CAU 1523</strain>
    </source>
</reference>
<dbReference type="SUPFAM" id="SSF53756">
    <property type="entry name" value="UDP-Glycosyltransferase/glycogen phosphorylase"/>
    <property type="match status" value="1"/>
</dbReference>
<sequence>MIEKTGKKPKPRVAMLITSLAGGGAEKAVSMLLQGFDPERYELHLIVNRKEGPYMSLLPSYVQVSEMNAPRLRSAWKAYMRTLRQVRPDVVISHMWENNVLNVIGRRLSGLRFATVLCEHSSISRHRGKGVNIMRRWCYKRADAVVGCSQMMGEELKDILQVPRSLVHVIYNAVLNESFYSRANENVEHYWLQQGPVEAGASNDSWVIEDEVHIADRDEVVASNIPVLLGLGRLSPEKRYDLLIEAVHRLHQRGCKVRALIIGEGAERERLTKLIADKALESWVELPGYASNPLPFLRQADIYVQSSDVEGLPTALIEAVALGTSIVATRTATGTEEVLEGIHSALLVPCDDVEAMANALEKQVMDLAIRRQHNEELNVPSKHIVDHFIAPESIREIAASYVDSLDTQFQRLNKFTLSYVVEQYESLIRDVLKKYGIEENAVSRQL</sequence>
<dbReference type="Proteomes" id="UP000634529">
    <property type="component" value="Unassembled WGS sequence"/>
</dbReference>
<dbReference type="PANTHER" id="PTHR12526:SF630">
    <property type="entry name" value="GLYCOSYLTRANSFERASE"/>
    <property type="match status" value="1"/>
</dbReference>
<dbReference type="EMBL" id="JACYTN010000004">
    <property type="protein sequence ID" value="MBD8498333.1"/>
    <property type="molecule type" value="Genomic_DNA"/>
</dbReference>
<name>A0ABR9AW67_9BACL</name>
<protein>
    <submittedName>
        <fullName evidence="3">Glycosyltransferase</fullName>
    </submittedName>
</protein>
<feature type="domain" description="Glycosyltransferase subfamily 4-like N-terminal" evidence="2">
    <location>
        <begin position="23"/>
        <end position="174"/>
    </location>
</feature>
<dbReference type="Pfam" id="PF13439">
    <property type="entry name" value="Glyco_transf_4"/>
    <property type="match status" value="1"/>
</dbReference>